<feature type="signal peptide" evidence="3">
    <location>
        <begin position="1"/>
        <end position="17"/>
    </location>
</feature>
<dbReference type="AlphaFoldDB" id="A0A3Q3WSP4"/>
<dbReference type="Pfam" id="PF00020">
    <property type="entry name" value="TNFR_c6"/>
    <property type="match status" value="1"/>
</dbReference>
<dbReference type="PANTHER" id="PTHR47139:SF4">
    <property type="entry name" value="TUMOR NECROSIS FACTOR RECEPTOR SUPERFAMILY MEMBER 9 ISOFORM X1-RELATED"/>
    <property type="match status" value="1"/>
</dbReference>
<proteinExistence type="predicted"/>
<keyword evidence="6" id="KW-1185">Reference proteome</keyword>
<feature type="disulfide bond" evidence="1">
    <location>
        <begin position="84"/>
        <end position="97"/>
    </location>
</feature>
<dbReference type="GO" id="GO:0038023">
    <property type="term" value="F:signaling receptor activity"/>
    <property type="evidence" value="ECO:0007669"/>
    <property type="project" value="TreeGrafter"/>
</dbReference>
<dbReference type="Ensembl" id="ENSMMOT00000012373.1">
    <property type="protein sequence ID" value="ENSMMOP00000012169.1"/>
    <property type="gene ID" value="ENSMMOG00000009356.1"/>
</dbReference>
<organism evidence="5 6">
    <name type="scientific">Mola mola</name>
    <name type="common">Ocean sunfish</name>
    <name type="synonym">Tetraodon mola</name>
    <dbReference type="NCBI Taxonomy" id="94237"/>
    <lineage>
        <taxon>Eukaryota</taxon>
        <taxon>Metazoa</taxon>
        <taxon>Chordata</taxon>
        <taxon>Craniata</taxon>
        <taxon>Vertebrata</taxon>
        <taxon>Euteleostomi</taxon>
        <taxon>Actinopterygii</taxon>
        <taxon>Neopterygii</taxon>
        <taxon>Teleostei</taxon>
        <taxon>Neoteleostei</taxon>
        <taxon>Acanthomorphata</taxon>
        <taxon>Eupercaria</taxon>
        <taxon>Tetraodontiformes</taxon>
        <taxon>Molidae</taxon>
        <taxon>Mola</taxon>
    </lineage>
</organism>
<evidence type="ECO:0000256" key="1">
    <source>
        <dbReference type="PROSITE-ProRule" id="PRU00206"/>
    </source>
</evidence>
<feature type="disulfide bond" evidence="1">
    <location>
        <begin position="87"/>
        <end position="105"/>
    </location>
</feature>
<evidence type="ECO:0000313" key="5">
    <source>
        <dbReference type="Ensembl" id="ENSMMOP00000012169.1"/>
    </source>
</evidence>
<dbReference type="SUPFAM" id="SSF57586">
    <property type="entry name" value="TNF receptor-like"/>
    <property type="match status" value="2"/>
</dbReference>
<feature type="chain" id="PRO_5018664062" description="TNFR-Cys domain-containing protein" evidence="3">
    <location>
        <begin position="18"/>
        <end position="251"/>
    </location>
</feature>
<feature type="domain" description="TNFR-Cys" evidence="4">
    <location>
        <begin position="66"/>
        <end position="105"/>
    </location>
</feature>
<evidence type="ECO:0000259" key="4">
    <source>
        <dbReference type="PROSITE" id="PS50050"/>
    </source>
</evidence>
<dbReference type="SMART" id="SM00208">
    <property type="entry name" value="TNFR"/>
    <property type="match status" value="2"/>
</dbReference>
<dbReference type="PANTHER" id="PTHR47139">
    <property type="entry name" value="TUMOR NECROSIS FACTOR RECEPTOR SUPERFAMILY MEMBER 9"/>
    <property type="match status" value="1"/>
</dbReference>
<protein>
    <recommendedName>
        <fullName evidence="4">TNFR-Cys domain-containing protein</fullName>
    </recommendedName>
</protein>
<dbReference type="PROSITE" id="PS50050">
    <property type="entry name" value="TNFR_NGFR_2"/>
    <property type="match status" value="1"/>
</dbReference>
<evidence type="ECO:0000256" key="2">
    <source>
        <dbReference type="SAM" id="MobiDB-lite"/>
    </source>
</evidence>
<feature type="repeat" description="TNFR-Cys" evidence="1">
    <location>
        <begin position="66"/>
        <end position="105"/>
    </location>
</feature>
<evidence type="ECO:0000256" key="3">
    <source>
        <dbReference type="SAM" id="SignalP"/>
    </source>
</evidence>
<dbReference type="Gene3D" id="2.10.50.10">
    <property type="entry name" value="Tumor Necrosis Factor Receptor, subunit A, domain 2"/>
    <property type="match status" value="3"/>
</dbReference>
<reference evidence="5" key="1">
    <citation type="submission" date="2025-08" db="UniProtKB">
        <authorList>
            <consortium name="Ensembl"/>
        </authorList>
    </citation>
    <scope>IDENTIFICATION</scope>
</reference>
<keyword evidence="1" id="KW-1015">Disulfide bond</keyword>
<comment type="caution">
    <text evidence="1">Lacks conserved residue(s) required for the propagation of feature annotation.</text>
</comment>
<sequence>SMAGILWAMSLSLLVQAFLGTAGQTDRGCLKWSLHANGRDVCCDICHPGNHLQEDCGPNPRELCIPCEAKTFTVNPKAQSCSPCTECVGAQVLVKECTATHDTVCECKEGLVCGDATCSFCVKKCGKGEEPTETRSCTPCPNGTFNDQIHQKCKPWSKTCPPYKVVGEGTALTDITCVDTGTEKVKLHPEITPCYLCLRSDGYGTAPGHSCAPQHCSSGLQHHHHCCDMENPQKKKNKDHHKNTNNQDAYR</sequence>
<dbReference type="STRING" id="94237.ENSMMOP00000012169"/>
<dbReference type="PROSITE" id="PS00652">
    <property type="entry name" value="TNFR_NGFR_1"/>
    <property type="match status" value="1"/>
</dbReference>
<evidence type="ECO:0000313" key="6">
    <source>
        <dbReference type="Proteomes" id="UP000261620"/>
    </source>
</evidence>
<name>A0A3Q3WSP4_MOLML</name>
<feature type="compositionally biased region" description="Basic residues" evidence="2">
    <location>
        <begin position="234"/>
        <end position="243"/>
    </location>
</feature>
<dbReference type="GO" id="GO:0042127">
    <property type="term" value="P:regulation of cell population proliferation"/>
    <property type="evidence" value="ECO:0007669"/>
    <property type="project" value="TreeGrafter"/>
</dbReference>
<dbReference type="OMA" id="PRELCIP"/>
<accession>A0A3Q3WSP4</accession>
<dbReference type="Proteomes" id="UP000261620">
    <property type="component" value="Unplaced"/>
</dbReference>
<dbReference type="InterPro" id="IPR001368">
    <property type="entry name" value="TNFR/NGFR_Cys_rich_reg"/>
</dbReference>
<feature type="region of interest" description="Disordered" evidence="2">
    <location>
        <begin position="231"/>
        <end position="251"/>
    </location>
</feature>
<keyword evidence="3" id="KW-0732">Signal</keyword>
<reference evidence="5" key="2">
    <citation type="submission" date="2025-09" db="UniProtKB">
        <authorList>
            <consortium name="Ensembl"/>
        </authorList>
    </citation>
    <scope>IDENTIFICATION</scope>
</reference>